<accession>A0A1X6WPL8</accession>
<dbReference type="GO" id="GO:0031469">
    <property type="term" value="C:bacterial microcompartment"/>
    <property type="evidence" value="ECO:0007669"/>
    <property type="project" value="UniProtKB-SubCell"/>
</dbReference>
<dbReference type="SUPFAM" id="SSF143414">
    <property type="entry name" value="CcmK-like"/>
    <property type="match status" value="1"/>
</dbReference>
<dbReference type="PIRSF" id="PIRSF012290">
    <property type="entry name" value="EutL_PduB"/>
    <property type="match status" value="1"/>
</dbReference>
<evidence type="ECO:0000313" key="5">
    <source>
        <dbReference type="Proteomes" id="UP000195918"/>
    </source>
</evidence>
<keyword evidence="2" id="KW-1283">Bacterial microcompartment</keyword>
<dbReference type="RefSeq" id="WP_086951833.1">
    <property type="nucleotide sequence ID" value="NZ_FWFD01000013.1"/>
</dbReference>
<comment type="subcellular location">
    <subcellularLocation>
        <location evidence="1">Bacterial microcompartment</location>
    </subcellularLocation>
</comment>
<feature type="domain" description="BMC circularly permuted" evidence="3">
    <location>
        <begin position="1"/>
        <end position="111"/>
    </location>
</feature>
<dbReference type="InterPro" id="IPR009193">
    <property type="entry name" value="EutL_PduB"/>
</dbReference>
<organism evidence="4 5">
    <name type="scientific">Vagococcus fluvialis bH819</name>
    <dbReference type="NCBI Taxonomy" id="1255619"/>
    <lineage>
        <taxon>Bacteria</taxon>
        <taxon>Bacillati</taxon>
        <taxon>Bacillota</taxon>
        <taxon>Bacilli</taxon>
        <taxon>Lactobacillales</taxon>
        <taxon>Enterococcaceae</taxon>
        <taxon>Vagococcus</taxon>
    </lineage>
</organism>
<evidence type="ECO:0000256" key="2">
    <source>
        <dbReference type="ARBA" id="ARBA00024446"/>
    </source>
</evidence>
<dbReference type="Pfam" id="PF00936">
    <property type="entry name" value="BMC"/>
    <property type="match status" value="1"/>
</dbReference>
<keyword evidence="5" id="KW-1185">Reference proteome</keyword>
<dbReference type="SMART" id="SM00877">
    <property type="entry name" value="BMC"/>
    <property type="match status" value="2"/>
</dbReference>
<dbReference type="CDD" id="cd07050">
    <property type="entry name" value="BMC_EutL_repeat2"/>
    <property type="match status" value="1"/>
</dbReference>
<dbReference type="Gene3D" id="3.30.70.1710">
    <property type="match status" value="2"/>
</dbReference>
<dbReference type="GO" id="GO:0005198">
    <property type="term" value="F:structural molecule activity"/>
    <property type="evidence" value="ECO:0007669"/>
    <property type="project" value="InterPro"/>
</dbReference>
<evidence type="ECO:0000313" key="4">
    <source>
        <dbReference type="EMBL" id="SLM86208.1"/>
    </source>
</evidence>
<dbReference type="InterPro" id="IPR037233">
    <property type="entry name" value="CcmK-like_sf"/>
</dbReference>
<dbReference type="Proteomes" id="UP000195918">
    <property type="component" value="Unassembled WGS sequence"/>
</dbReference>
<evidence type="ECO:0000259" key="3">
    <source>
        <dbReference type="PROSITE" id="PS51931"/>
    </source>
</evidence>
<sequence>MINDSLGANVLSSKIISNIDPGLAKALNLDPVKHRSLGLVTGDCDDVTYVALDEATKKAMVDVVYARSLYAGAGSASTKLAGEVIGIIAGPNPAEVKSGLDVVVYEIENSPGFVSANEDDSIPYYAHLVSRTGTHLSKEAGIKEGESLAYLIAPPIEAMYALDAAIKAADVEVAAFYGPPSETNFAGGLLTGSQSACQAACDAFAQAVQSVAANPKSY</sequence>
<feature type="domain" description="BMC circularly permuted" evidence="3">
    <location>
        <begin position="112"/>
        <end position="218"/>
    </location>
</feature>
<dbReference type="PROSITE" id="PS51931">
    <property type="entry name" value="BMC_CP"/>
    <property type="match status" value="2"/>
</dbReference>
<dbReference type="EMBL" id="FWFD01000013">
    <property type="protein sequence ID" value="SLM86208.1"/>
    <property type="molecule type" value="Genomic_DNA"/>
</dbReference>
<dbReference type="OrthoDB" id="3283at2"/>
<protein>
    <submittedName>
        <fullName evidence="4">Ethanolamine utilization polyhedral-body-like protein EutL</fullName>
    </submittedName>
</protein>
<name>A0A1X6WPL8_9ENTE</name>
<dbReference type="InterPro" id="IPR044870">
    <property type="entry name" value="BMC_CP"/>
</dbReference>
<proteinExistence type="predicted"/>
<dbReference type="InterPro" id="IPR000249">
    <property type="entry name" value="BMC_dom"/>
</dbReference>
<dbReference type="InterPro" id="IPR030983">
    <property type="entry name" value="EutL"/>
</dbReference>
<dbReference type="NCBIfam" id="TIGR04502">
    <property type="entry name" value="microcomp_EutL"/>
    <property type="match status" value="1"/>
</dbReference>
<reference evidence="5" key="1">
    <citation type="submission" date="2017-02" db="EMBL/GenBank/DDBJ databases">
        <authorList>
            <person name="Dridi B."/>
        </authorList>
    </citation>
    <scope>NUCLEOTIDE SEQUENCE [LARGE SCALE GENOMIC DNA]</scope>
    <source>
        <strain evidence="5">bH819</strain>
    </source>
</reference>
<dbReference type="NCBIfam" id="NF011934">
    <property type="entry name" value="PRK15405.1"/>
    <property type="match status" value="1"/>
</dbReference>
<dbReference type="AlphaFoldDB" id="A0A1X6WPL8"/>
<gene>
    <name evidence="4" type="ORF">FM121_08970</name>
</gene>
<evidence type="ECO:0000256" key="1">
    <source>
        <dbReference type="ARBA" id="ARBA00024322"/>
    </source>
</evidence>